<comment type="caution">
    <text evidence="8">The sequence shown here is derived from an EMBL/GenBank/DDBJ whole genome shotgun (WGS) entry which is preliminary data.</text>
</comment>
<dbReference type="Pfam" id="PF02758">
    <property type="entry name" value="PYRIN"/>
    <property type="match status" value="1"/>
</dbReference>
<evidence type="ECO:0000256" key="3">
    <source>
        <dbReference type="RuleBase" id="RU003971"/>
    </source>
</evidence>
<dbReference type="STRING" id="623744.A0A553QQ97"/>
<dbReference type="Pfam" id="PF00656">
    <property type="entry name" value="Peptidase_C14"/>
    <property type="match status" value="1"/>
</dbReference>
<reference evidence="8 9" key="1">
    <citation type="journal article" date="2019" name="Sci. Data">
        <title>Hybrid genome assembly and annotation of Danionella translucida.</title>
        <authorList>
            <person name="Kadobianskyi M."/>
            <person name="Schulze L."/>
            <person name="Schuelke M."/>
            <person name="Judkewitz B."/>
        </authorList>
    </citation>
    <scope>NUCLEOTIDE SEQUENCE [LARGE SCALE GENOMIC DNA]</scope>
    <source>
        <strain evidence="8 9">Bolton</strain>
    </source>
</reference>
<feature type="domain" description="Pyrin" evidence="7">
    <location>
        <begin position="1"/>
        <end position="88"/>
    </location>
</feature>
<evidence type="ECO:0008006" key="10">
    <source>
        <dbReference type="Google" id="ProtNLM"/>
    </source>
</evidence>
<dbReference type="PROSITE" id="PS01122">
    <property type="entry name" value="CASPASE_CYS"/>
    <property type="match status" value="1"/>
</dbReference>
<dbReference type="InterPro" id="IPR011600">
    <property type="entry name" value="Pept_C14_caspase"/>
</dbReference>
<dbReference type="PIRSF" id="PIRSF038001">
    <property type="entry name" value="Caspase_ICE"/>
    <property type="match status" value="1"/>
</dbReference>
<evidence type="ECO:0000313" key="9">
    <source>
        <dbReference type="Proteomes" id="UP000316079"/>
    </source>
</evidence>
<dbReference type="PROSITE" id="PS50207">
    <property type="entry name" value="CASPASE_P10"/>
    <property type="match status" value="1"/>
</dbReference>
<protein>
    <recommendedName>
        <fullName evidence="10">Caspase family p20 domain-containing protein</fullName>
    </recommendedName>
</protein>
<name>A0A553QQ97_9TELE</name>
<dbReference type="SUPFAM" id="SSF47986">
    <property type="entry name" value="DEATH domain"/>
    <property type="match status" value="1"/>
</dbReference>
<dbReference type="Gene3D" id="1.10.533.10">
    <property type="entry name" value="Death Domain, Fas"/>
    <property type="match status" value="1"/>
</dbReference>
<dbReference type="PROSITE" id="PS50208">
    <property type="entry name" value="CASPASE_P20"/>
    <property type="match status" value="1"/>
</dbReference>
<comment type="similarity">
    <text evidence="1 3">Belongs to the peptidase C14A family.</text>
</comment>
<dbReference type="GO" id="GO:0050727">
    <property type="term" value="P:regulation of inflammatory response"/>
    <property type="evidence" value="ECO:0007669"/>
    <property type="project" value="TreeGrafter"/>
</dbReference>
<evidence type="ECO:0000256" key="4">
    <source>
        <dbReference type="SAM" id="MobiDB-lite"/>
    </source>
</evidence>
<dbReference type="InterPro" id="IPR004020">
    <property type="entry name" value="DAPIN"/>
</dbReference>
<gene>
    <name evidence="8" type="ORF">DNTS_031457</name>
</gene>
<dbReference type="InterPro" id="IPR011029">
    <property type="entry name" value="DEATH-like_dom_sf"/>
</dbReference>
<keyword evidence="9" id="KW-1185">Reference proteome</keyword>
<organism evidence="8 9">
    <name type="scientific">Danionella cerebrum</name>
    <dbReference type="NCBI Taxonomy" id="2873325"/>
    <lineage>
        <taxon>Eukaryota</taxon>
        <taxon>Metazoa</taxon>
        <taxon>Chordata</taxon>
        <taxon>Craniata</taxon>
        <taxon>Vertebrata</taxon>
        <taxon>Euteleostomi</taxon>
        <taxon>Actinopterygii</taxon>
        <taxon>Neopterygii</taxon>
        <taxon>Teleostei</taxon>
        <taxon>Ostariophysi</taxon>
        <taxon>Cypriniformes</taxon>
        <taxon>Danionidae</taxon>
        <taxon>Danioninae</taxon>
        <taxon>Danionella</taxon>
    </lineage>
</organism>
<dbReference type="Gene3D" id="3.40.50.1460">
    <property type="match status" value="1"/>
</dbReference>
<evidence type="ECO:0000256" key="2">
    <source>
        <dbReference type="PIRSR" id="PIRSR038001-1"/>
    </source>
</evidence>
<evidence type="ECO:0000259" key="5">
    <source>
        <dbReference type="PROSITE" id="PS50207"/>
    </source>
</evidence>
<dbReference type="SUPFAM" id="SSF52129">
    <property type="entry name" value="Caspase-like"/>
    <property type="match status" value="1"/>
</dbReference>
<dbReference type="InterPro" id="IPR002138">
    <property type="entry name" value="Pept_C14_p10"/>
</dbReference>
<dbReference type="PANTHER" id="PTHR47901:SF3">
    <property type="entry name" value="CASPASE-1"/>
    <property type="match status" value="1"/>
</dbReference>
<dbReference type="InterPro" id="IPR002398">
    <property type="entry name" value="Pept_C14"/>
</dbReference>
<evidence type="ECO:0000256" key="1">
    <source>
        <dbReference type="ARBA" id="ARBA00010134"/>
    </source>
</evidence>
<dbReference type="InterPro" id="IPR001309">
    <property type="entry name" value="Pept_C14_p20"/>
</dbReference>
<feature type="domain" description="Caspase family p10" evidence="5">
    <location>
        <begin position="313"/>
        <end position="398"/>
    </location>
</feature>
<dbReference type="SMART" id="SM00115">
    <property type="entry name" value="CASc"/>
    <property type="match status" value="1"/>
</dbReference>
<accession>A0A553QQ97</accession>
<evidence type="ECO:0000259" key="7">
    <source>
        <dbReference type="PROSITE" id="PS50824"/>
    </source>
</evidence>
<evidence type="ECO:0000259" key="6">
    <source>
        <dbReference type="PROSITE" id="PS50208"/>
    </source>
</evidence>
<dbReference type="OrthoDB" id="6097640at2759"/>
<dbReference type="InterPro" id="IPR015917">
    <property type="entry name" value="Pept_C14A"/>
</dbReference>
<feature type="active site" evidence="2">
    <location>
        <position position="278"/>
    </location>
</feature>
<dbReference type="PROSITE" id="PS50824">
    <property type="entry name" value="DAPIN"/>
    <property type="match status" value="1"/>
</dbReference>
<dbReference type="SMART" id="SM01289">
    <property type="entry name" value="PYRIN"/>
    <property type="match status" value="1"/>
</dbReference>
<dbReference type="InterPro" id="IPR033139">
    <property type="entry name" value="Caspase_cys_AS"/>
</dbReference>
<dbReference type="AlphaFoldDB" id="A0A553QQ97"/>
<dbReference type="GO" id="GO:0072559">
    <property type="term" value="C:NLRP3 inflammasome complex"/>
    <property type="evidence" value="ECO:0007669"/>
    <property type="project" value="TreeGrafter"/>
</dbReference>
<dbReference type="GO" id="GO:0006508">
    <property type="term" value="P:proteolysis"/>
    <property type="evidence" value="ECO:0007669"/>
    <property type="project" value="InterPro"/>
</dbReference>
<dbReference type="PANTHER" id="PTHR47901">
    <property type="entry name" value="CASPASE RECRUITMENT DOMAIN-CONTAINING PROTEIN 18"/>
    <property type="match status" value="1"/>
</dbReference>
<evidence type="ECO:0000313" key="8">
    <source>
        <dbReference type="EMBL" id="TRY92149.1"/>
    </source>
</evidence>
<feature type="region of interest" description="Disordered" evidence="4">
    <location>
        <begin position="86"/>
        <end position="118"/>
    </location>
</feature>
<feature type="active site" evidence="2">
    <location>
        <position position="224"/>
    </location>
</feature>
<proteinExistence type="inferred from homology"/>
<feature type="domain" description="Caspase family p20" evidence="6">
    <location>
        <begin position="147"/>
        <end position="280"/>
    </location>
</feature>
<dbReference type="PRINTS" id="PR00376">
    <property type="entry name" value="IL1BCENZYME"/>
</dbReference>
<dbReference type="Proteomes" id="UP000316079">
    <property type="component" value="Unassembled WGS sequence"/>
</dbReference>
<dbReference type="GO" id="GO:0004197">
    <property type="term" value="F:cysteine-type endopeptidase activity"/>
    <property type="evidence" value="ECO:0007669"/>
    <property type="project" value="InterPro"/>
</dbReference>
<dbReference type="CDD" id="cd00032">
    <property type="entry name" value="CASc"/>
    <property type="match status" value="1"/>
</dbReference>
<dbReference type="GO" id="GO:0097169">
    <property type="term" value="C:AIM2 inflammasome complex"/>
    <property type="evidence" value="ECO:0007669"/>
    <property type="project" value="TreeGrafter"/>
</dbReference>
<dbReference type="InterPro" id="IPR029030">
    <property type="entry name" value="Caspase-like_dom_sf"/>
</dbReference>
<sequence length="400" mass="45821">MELGTYLTETLEDLVEREFKQFKWHLQNGVRADIEAISRGKLEKADRQDTVDLMVQYYDQSAGNITVQVLRTMKQNNLAKELEKKLQNIQQPEPEEEASAEESEDLAPIDSDWGRPPRVISSKADFKKKVLKEQRSDIYIPSSTSHRKGLALLITNIIFSDPDNNREGAEKDEASMDWLLSALGFTVIKRRNLTGEEIRTEVQRFSRRLEHEQANGAFVIIMSHGDRIENKDAILGVNFHKRRNPTDVYFIEEVFSSLNSINCPRLIDKPKVILIQACRGGLSGGVKLKDSVCPEESGGAYDQDFFIKSDPWVHREKDFACFMSALPHISAFRSPVNGSFFISYILDVFCKSAHHYHIMELFRKVAARMAKDPRFGKEEKLLPCIERTSLVKKYFLFPGL</sequence>
<dbReference type="GO" id="GO:0072557">
    <property type="term" value="C:IPAF inflammasome complex"/>
    <property type="evidence" value="ECO:0007669"/>
    <property type="project" value="TreeGrafter"/>
</dbReference>
<dbReference type="CDD" id="cd08321">
    <property type="entry name" value="Pyrin_ASC-like"/>
    <property type="match status" value="1"/>
</dbReference>
<feature type="compositionally biased region" description="Acidic residues" evidence="4">
    <location>
        <begin position="93"/>
        <end position="107"/>
    </location>
</feature>
<dbReference type="EMBL" id="SRMA01025672">
    <property type="protein sequence ID" value="TRY92149.1"/>
    <property type="molecule type" value="Genomic_DNA"/>
</dbReference>